<gene>
    <name evidence="1" type="ORF">BV22DRAFT_1074967</name>
</gene>
<reference evidence="1" key="1">
    <citation type="journal article" date="2021" name="New Phytol.">
        <title>Evolutionary innovations through gain and loss of genes in the ectomycorrhizal Boletales.</title>
        <authorList>
            <person name="Wu G."/>
            <person name="Miyauchi S."/>
            <person name="Morin E."/>
            <person name="Kuo A."/>
            <person name="Drula E."/>
            <person name="Varga T."/>
            <person name="Kohler A."/>
            <person name="Feng B."/>
            <person name="Cao Y."/>
            <person name="Lipzen A."/>
            <person name="Daum C."/>
            <person name="Hundley H."/>
            <person name="Pangilinan J."/>
            <person name="Johnson J."/>
            <person name="Barry K."/>
            <person name="LaButti K."/>
            <person name="Ng V."/>
            <person name="Ahrendt S."/>
            <person name="Min B."/>
            <person name="Choi I.G."/>
            <person name="Park H."/>
            <person name="Plett J.M."/>
            <person name="Magnuson J."/>
            <person name="Spatafora J.W."/>
            <person name="Nagy L.G."/>
            <person name="Henrissat B."/>
            <person name="Grigoriev I.V."/>
            <person name="Yang Z.L."/>
            <person name="Xu J."/>
            <person name="Martin F.M."/>
        </authorList>
    </citation>
    <scope>NUCLEOTIDE SEQUENCE</scope>
    <source>
        <strain evidence="1">KUC20120723A-06</strain>
    </source>
</reference>
<organism evidence="1 2">
    <name type="scientific">Leucogyrophana mollusca</name>
    <dbReference type="NCBI Taxonomy" id="85980"/>
    <lineage>
        <taxon>Eukaryota</taxon>
        <taxon>Fungi</taxon>
        <taxon>Dikarya</taxon>
        <taxon>Basidiomycota</taxon>
        <taxon>Agaricomycotina</taxon>
        <taxon>Agaricomycetes</taxon>
        <taxon>Agaricomycetidae</taxon>
        <taxon>Boletales</taxon>
        <taxon>Boletales incertae sedis</taxon>
        <taxon>Leucogyrophana</taxon>
    </lineage>
</organism>
<protein>
    <submittedName>
        <fullName evidence="1">WD40 repeat-like protein</fullName>
    </submittedName>
</protein>
<comment type="caution">
    <text evidence="1">The sequence shown here is derived from an EMBL/GenBank/DDBJ whole genome shotgun (WGS) entry which is preliminary data.</text>
</comment>
<evidence type="ECO:0000313" key="1">
    <source>
        <dbReference type="EMBL" id="KAH7919643.1"/>
    </source>
</evidence>
<name>A0ACB8B3K7_9AGAM</name>
<dbReference type="EMBL" id="MU266642">
    <property type="protein sequence ID" value="KAH7919643.1"/>
    <property type="molecule type" value="Genomic_DNA"/>
</dbReference>
<dbReference type="Proteomes" id="UP000790709">
    <property type="component" value="Unassembled WGS sequence"/>
</dbReference>
<keyword evidence="2" id="KW-1185">Reference proteome</keyword>
<accession>A0ACB8B3K7</accession>
<evidence type="ECO:0000313" key="2">
    <source>
        <dbReference type="Proteomes" id="UP000790709"/>
    </source>
</evidence>
<sequence length="410" mass="44982">MSPSTSSIESSAARCTSRRPTRVFKGHTNWVRSVAYFPDGRHIASGSDDKTVIIWDVENGRQDGQPLQHDSSVEWLAISPDGRRIASGLRVGGMVIWDAQTRKVVGEFKGDGVWRLAYSPDGRWIVTAPKSDERGIRLWDTDTGRSGREPLRCDGDVWCVAFSPDGSRIAVGLLDGSFQVIDIFTGKSVVGPIKGHTGKVSSVVYSPDGRLLVTRSFDKIIRAWDSKTGVEVGKPMLGHEDDINCISITVDGRRIASGGDDYTVRVWDLETRLQVGDSFDVDARVLCVAFSPDGRYVIGGGMDGAVYLFDTESFATQDSSSPPTPRNQNPPSPITQSITPLRQHRQTRAKLQNNTSSINSSLLDVGLRFCILRTSELIPRVMRSFPPPCSNRLPRKKGSRVSMTTGTPSR</sequence>
<proteinExistence type="predicted"/>